<dbReference type="Gene3D" id="1.10.1530.10">
    <property type="match status" value="1"/>
</dbReference>
<evidence type="ECO:0000313" key="3">
    <source>
        <dbReference type="EMBL" id="GFE48439.1"/>
    </source>
</evidence>
<dbReference type="RefSeq" id="WP_159974346.1">
    <property type="nucleotide sequence ID" value="NZ_BLIV01000001.1"/>
</dbReference>
<accession>A0A640VK35</accession>
<gene>
    <name evidence="3" type="ORF">So717_01920</name>
</gene>
<dbReference type="GO" id="GO:0016491">
    <property type="term" value="F:oxidoreductase activity"/>
    <property type="evidence" value="ECO:0007669"/>
    <property type="project" value="UniProtKB-KW"/>
</dbReference>
<dbReference type="Proteomes" id="UP000436522">
    <property type="component" value="Unassembled WGS sequence"/>
</dbReference>
<dbReference type="Gene3D" id="3.30.1370.60">
    <property type="entry name" value="Hypothetical oxidoreductase yiak, domain 2"/>
    <property type="match status" value="1"/>
</dbReference>
<dbReference type="Pfam" id="PF02615">
    <property type="entry name" value="Ldh_2"/>
    <property type="match status" value="1"/>
</dbReference>
<sequence length="335" mass="34527">MGHHQLNEIEALTKKALLAHGASTFAAAEVARAVRQAEGRGNKICGLYYVESYCQQLQSGRVNGTVDPVVSSPRPASIRVDAGYGFAQPAFALGLVPALDAARRFGTATLAVAHAHTCTSLGYFTEQIARAGFIAIGFTNASPIVAAPGGKTRVIGTNPIAFSVPDGQGGIAMQFDQSTTTVALGKITMAKALGEQIPLGWALDAAGEPTTDPSAALSGSLVSTGGYKGWGFGLMAEILAAGMTGSVLSRNVKPLKAPDGPHHDLGQFYIVMDPTTSPEFAARVAALAEAVAADEGARMPGQSLQDIDPVSVAEDTWDRLVELSLGPAKLDTAPG</sequence>
<protein>
    <submittedName>
        <fullName evidence="3">Dehydrogenase</fullName>
    </submittedName>
</protein>
<dbReference type="InterPro" id="IPR043143">
    <property type="entry name" value="Mal/L-sulf/L-lact_DH-like_NADP"/>
</dbReference>
<comment type="caution">
    <text evidence="3">The sequence shown here is derived from an EMBL/GenBank/DDBJ whole genome shotgun (WGS) entry which is preliminary data.</text>
</comment>
<dbReference type="PANTHER" id="PTHR11091">
    <property type="entry name" value="OXIDOREDUCTASE-RELATED"/>
    <property type="match status" value="1"/>
</dbReference>
<dbReference type="OrthoDB" id="9811519at2"/>
<proteinExistence type="inferred from homology"/>
<comment type="similarity">
    <text evidence="1">Belongs to the LDH2/MDH2 oxidoreductase family.</text>
</comment>
<dbReference type="PANTHER" id="PTHR11091:SF0">
    <property type="entry name" value="MALATE DEHYDROGENASE"/>
    <property type="match status" value="1"/>
</dbReference>
<dbReference type="InterPro" id="IPR043144">
    <property type="entry name" value="Mal/L-sulf/L-lact_DH-like_ah"/>
</dbReference>
<evidence type="ECO:0000256" key="2">
    <source>
        <dbReference type="ARBA" id="ARBA00023002"/>
    </source>
</evidence>
<dbReference type="EMBL" id="BLIV01000001">
    <property type="protein sequence ID" value="GFE48439.1"/>
    <property type="molecule type" value="Genomic_DNA"/>
</dbReference>
<dbReference type="InterPro" id="IPR003767">
    <property type="entry name" value="Malate/L-lactate_DH-like"/>
</dbReference>
<dbReference type="SUPFAM" id="SSF89733">
    <property type="entry name" value="L-sulfolactate dehydrogenase-like"/>
    <property type="match status" value="1"/>
</dbReference>
<dbReference type="InterPro" id="IPR036111">
    <property type="entry name" value="Mal/L-sulfo/L-lacto_DH-like_sf"/>
</dbReference>
<organism evidence="3 4">
    <name type="scientific">Roseobacter cerasinus</name>
    <dbReference type="NCBI Taxonomy" id="2602289"/>
    <lineage>
        <taxon>Bacteria</taxon>
        <taxon>Pseudomonadati</taxon>
        <taxon>Pseudomonadota</taxon>
        <taxon>Alphaproteobacteria</taxon>
        <taxon>Rhodobacterales</taxon>
        <taxon>Roseobacteraceae</taxon>
        <taxon>Roseobacter</taxon>
    </lineage>
</organism>
<name>A0A640VK35_9RHOB</name>
<dbReference type="AlphaFoldDB" id="A0A640VK35"/>
<keyword evidence="2" id="KW-0560">Oxidoreductase</keyword>
<reference evidence="3 4" key="1">
    <citation type="submission" date="2019-12" db="EMBL/GenBank/DDBJ databases">
        <title>Roseobacter cerasinus sp. nov., isolated from seawater around aquaculture.</title>
        <authorList>
            <person name="Muramatsu S."/>
            <person name="Takabe Y."/>
            <person name="Mori K."/>
            <person name="Takaichi S."/>
            <person name="Hanada S."/>
        </authorList>
    </citation>
    <scope>NUCLEOTIDE SEQUENCE [LARGE SCALE GENOMIC DNA]</scope>
    <source>
        <strain evidence="3 4">AI77</strain>
    </source>
</reference>
<keyword evidence="4" id="KW-1185">Reference proteome</keyword>
<evidence type="ECO:0000256" key="1">
    <source>
        <dbReference type="ARBA" id="ARBA00006056"/>
    </source>
</evidence>
<evidence type="ECO:0000313" key="4">
    <source>
        <dbReference type="Proteomes" id="UP000436522"/>
    </source>
</evidence>